<dbReference type="EMBL" id="JASCZI010273413">
    <property type="protein sequence ID" value="MED6224798.1"/>
    <property type="molecule type" value="Genomic_DNA"/>
</dbReference>
<accession>A0ABU6ZS38</accession>
<name>A0ABU6ZS38_9FABA</name>
<feature type="domain" description="Ribonuclease H1 N-terminal" evidence="1">
    <location>
        <begin position="53"/>
        <end position="93"/>
    </location>
</feature>
<comment type="caution">
    <text evidence="2">The sequence shown here is derived from an EMBL/GenBank/DDBJ whole genome shotgun (WGS) entry which is preliminary data.</text>
</comment>
<dbReference type="Proteomes" id="UP001341840">
    <property type="component" value="Unassembled WGS sequence"/>
</dbReference>
<dbReference type="InterPro" id="IPR011320">
    <property type="entry name" value="RNase_H1_N"/>
</dbReference>
<dbReference type="InterPro" id="IPR037056">
    <property type="entry name" value="RNase_H1_N_sf"/>
</dbReference>
<dbReference type="Gene3D" id="3.40.970.10">
    <property type="entry name" value="Ribonuclease H1, N-terminal domain"/>
    <property type="match status" value="1"/>
</dbReference>
<dbReference type="InterPro" id="IPR009027">
    <property type="entry name" value="Ribosomal_bL9/RNase_H1_N"/>
</dbReference>
<gene>
    <name evidence="2" type="ORF">PIB30_087646</name>
</gene>
<dbReference type="Pfam" id="PF01693">
    <property type="entry name" value="Cauli_VI"/>
    <property type="match status" value="1"/>
</dbReference>
<dbReference type="SUPFAM" id="SSF55658">
    <property type="entry name" value="L9 N-domain-like"/>
    <property type="match status" value="1"/>
</dbReference>
<reference evidence="2 3" key="1">
    <citation type="journal article" date="2023" name="Plants (Basel)">
        <title>Bridging the Gap: Combining Genomics and Transcriptomics Approaches to Understand Stylosanthes scabra, an Orphan Legume from the Brazilian Caatinga.</title>
        <authorList>
            <person name="Ferreira-Neto J.R.C."/>
            <person name="da Silva M.D."/>
            <person name="Binneck E."/>
            <person name="de Melo N.F."/>
            <person name="da Silva R.H."/>
            <person name="de Melo A.L.T.M."/>
            <person name="Pandolfi V."/>
            <person name="Bustamante F.O."/>
            <person name="Brasileiro-Vidal A.C."/>
            <person name="Benko-Iseppon A.M."/>
        </authorList>
    </citation>
    <scope>NUCLEOTIDE SEQUENCE [LARGE SCALE GENOMIC DNA]</scope>
    <source>
        <tissue evidence="2">Leaves</tissue>
    </source>
</reference>
<evidence type="ECO:0000313" key="2">
    <source>
        <dbReference type="EMBL" id="MED6224798.1"/>
    </source>
</evidence>
<sequence>MRTELSQLFWNMQPLAHLLHPSKQFTSLDPKPFHISFAISCSAYPVPQAPPNYAIPKGWIPGIYTALAEVQQVIEDYPRCCWKTYGSIDDAGEAWLLYFGDGDRACGLRRLGNGDAPPPMEPEAHRATHLLALKGLQTKYHEARLDPLPQVLSGCDSLDILGPLYRVIQKTSNDGRPFYCHMVSIAPPRSSEPMVVSGRLTCGAEISHEDAAHICLRRLCDLLGAYVDDYNLGPLLSDAVFCKP</sequence>
<organism evidence="2 3">
    <name type="scientific">Stylosanthes scabra</name>
    <dbReference type="NCBI Taxonomy" id="79078"/>
    <lineage>
        <taxon>Eukaryota</taxon>
        <taxon>Viridiplantae</taxon>
        <taxon>Streptophyta</taxon>
        <taxon>Embryophyta</taxon>
        <taxon>Tracheophyta</taxon>
        <taxon>Spermatophyta</taxon>
        <taxon>Magnoliopsida</taxon>
        <taxon>eudicotyledons</taxon>
        <taxon>Gunneridae</taxon>
        <taxon>Pentapetalae</taxon>
        <taxon>rosids</taxon>
        <taxon>fabids</taxon>
        <taxon>Fabales</taxon>
        <taxon>Fabaceae</taxon>
        <taxon>Papilionoideae</taxon>
        <taxon>50 kb inversion clade</taxon>
        <taxon>dalbergioids sensu lato</taxon>
        <taxon>Dalbergieae</taxon>
        <taxon>Pterocarpus clade</taxon>
        <taxon>Stylosanthes</taxon>
    </lineage>
</organism>
<protein>
    <recommendedName>
        <fullName evidence="1">Ribonuclease H1 N-terminal domain-containing protein</fullName>
    </recommendedName>
</protein>
<proteinExistence type="predicted"/>
<evidence type="ECO:0000259" key="1">
    <source>
        <dbReference type="Pfam" id="PF01693"/>
    </source>
</evidence>
<evidence type="ECO:0000313" key="3">
    <source>
        <dbReference type="Proteomes" id="UP001341840"/>
    </source>
</evidence>
<keyword evidence="3" id="KW-1185">Reference proteome</keyword>